<dbReference type="Pfam" id="PF00512">
    <property type="entry name" value="HisKA"/>
    <property type="match status" value="1"/>
</dbReference>
<dbReference type="Proteomes" id="UP000396862">
    <property type="component" value="Unassembled WGS sequence"/>
</dbReference>
<dbReference type="Proteomes" id="UP000240621">
    <property type="component" value="Unassembled WGS sequence"/>
</dbReference>
<name>A0A2P8CKU3_9BACT</name>
<dbReference type="InterPro" id="IPR003660">
    <property type="entry name" value="HAMP_dom"/>
</dbReference>
<protein>
    <recommendedName>
        <fullName evidence="3">histidine kinase</fullName>
        <ecNumber evidence="3">2.7.13.3</ecNumber>
    </recommendedName>
</protein>
<reference evidence="13 16" key="2">
    <citation type="submission" date="2019-10" db="EMBL/GenBank/DDBJ databases">
        <title>Prolixibacter strains distinguished by the presence of nitrate reductase genes were adept at nitrate-dependent anaerobic corrosion of metallic iron and carbon steel.</title>
        <authorList>
            <person name="Iino T."/>
            <person name="Shono N."/>
            <person name="Ito K."/>
            <person name="Nakamura R."/>
            <person name="Sueoka K."/>
            <person name="Harayama S."/>
            <person name="Ohkuma M."/>
        </authorList>
    </citation>
    <scope>NUCLEOTIDE SEQUENCE [LARGE SCALE GENOMIC DNA]</scope>
    <source>
        <strain evidence="13 16">MIC1-1</strain>
    </source>
</reference>
<feature type="domain" description="Histidine kinase" evidence="11">
    <location>
        <begin position="1011"/>
        <end position="1223"/>
    </location>
</feature>
<gene>
    <name evidence="14" type="ORF">CLV93_101535</name>
    <name evidence="13" type="ORF">JCM18694_04380</name>
</gene>
<dbReference type="SUPFAM" id="SSF55874">
    <property type="entry name" value="ATPase domain of HSP90 chaperone/DNA topoisomerase II/histidine kinase"/>
    <property type="match status" value="1"/>
</dbReference>
<evidence type="ECO:0000313" key="14">
    <source>
        <dbReference type="EMBL" id="PSK85571.1"/>
    </source>
</evidence>
<dbReference type="PROSITE" id="PS50109">
    <property type="entry name" value="HIS_KIN"/>
    <property type="match status" value="1"/>
</dbReference>
<dbReference type="InterPro" id="IPR036097">
    <property type="entry name" value="HisK_dim/P_sf"/>
</dbReference>
<evidence type="ECO:0000259" key="11">
    <source>
        <dbReference type="PROSITE" id="PS50109"/>
    </source>
</evidence>
<feature type="transmembrane region" description="Helical" evidence="10">
    <location>
        <begin position="915"/>
        <end position="940"/>
    </location>
</feature>
<keyword evidence="10" id="KW-0472">Membrane</keyword>
<feature type="transmembrane region" description="Helical" evidence="10">
    <location>
        <begin position="751"/>
        <end position="773"/>
    </location>
</feature>
<keyword evidence="10" id="KW-0812">Transmembrane</keyword>
<proteinExistence type="predicted"/>
<evidence type="ECO:0000256" key="9">
    <source>
        <dbReference type="ARBA" id="ARBA00023012"/>
    </source>
</evidence>
<evidence type="ECO:0000256" key="1">
    <source>
        <dbReference type="ARBA" id="ARBA00000085"/>
    </source>
</evidence>
<keyword evidence="6" id="KW-0547">Nucleotide-binding</keyword>
<evidence type="ECO:0000313" key="16">
    <source>
        <dbReference type="Proteomes" id="UP000396862"/>
    </source>
</evidence>
<dbReference type="InterPro" id="IPR003594">
    <property type="entry name" value="HATPase_dom"/>
</dbReference>
<dbReference type="PRINTS" id="PR00344">
    <property type="entry name" value="BCTRLSENSOR"/>
</dbReference>
<evidence type="ECO:0000256" key="5">
    <source>
        <dbReference type="ARBA" id="ARBA00022679"/>
    </source>
</evidence>
<dbReference type="Gene3D" id="6.10.340.10">
    <property type="match status" value="1"/>
</dbReference>
<dbReference type="InterPro" id="IPR036890">
    <property type="entry name" value="HATPase_C_sf"/>
</dbReference>
<dbReference type="EMBL" id="BLAU01000001">
    <property type="protein sequence ID" value="GET20192.1"/>
    <property type="molecule type" value="Genomic_DNA"/>
</dbReference>
<dbReference type="PANTHER" id="PTHR43065:SF46">
    <property type="entry name" value="C4-DICARBOXYLATE TRANSPORT SENSOR PROTEIN DCTB"/>
    <property type="match status" value="1"/>
</dbReference>
<evidence type="ECO:0000256" key="2">
    <source>
        <dbReference type="ARBA" id="ARBA00004370"/>
    </source>
</evidence>
<reference evidence="14 15" key="1">
    <citation type="submission" date="2018-03" db="EMBL/GenBank/DDBJ databases">
        <title>Genomic Encyclopedia of Archaeal and Bacterial Type Strains, Phase II (KMG-II): from individual species to whole genera.</title>
        <authorList>
            <person name="Goeker M."/>
        </authorList>
    </citation>
    <scope>NUCLEOTIDE SEQUENCE [LARGE SCALE GENOMIC DNA]</scope>
    <source>
        <strain evidence="14 15">DSM 27267</strain>
    </source>
</reference>
<evidence type="ECO:0000313" key="15">
    <source>
        <dbReference type="Proteomes" id="UP000240621"/>
    </source>
</evidence>
<feature type="transmembrane region" description="Helical" evidence="10">
    <location>
        <begin position="397"/>
        <end position="416"/>
    </location>
</feature>
<dbReference type="CDD" id="cd00082">
    <property type="entry name" value="HisKA"/>
    <property type="match status" value="1"/>
</dbReference>
<organism evidence="14 15">
    <name type="scientific">Prolixibacter denitrificans</name>
    <dbReference type="NCBI Taxonomy" id="1541063"/>
    <lineage>
        <taxon>Bacteria</taxon>
        <taxon>Pseudomonadati</taxon>
        <taxon>Bacteroidota</taxon>
        <taxon>Bacteroidia</taxon>
        <taxon>Marinilabiliales</taxon>
        <taxon>Prolixibacteraceae</taxon>
        <taxon>Prolixibacter</taxon>
    </lineage>
</organism>
<evidence type="ECO:0000313" key="13">
    <source>
        <dbReference type="EMBL" id="GET20192.1"/>
    </source>
</evidence>
<evidence type="ECO:0000256" key="3">
    <source>
        <dbReference type="ARBA" id="ARBA00012438"/>
    </source>
</evidence>
<dbReference type="SUPFAM" id="SSF47384">
    <property type="entry name" value="Homodimeric domain of signal transducing histidine kinase"/>
    <property type="match status" value="1"/>
</dbReference>
<evidence type="ECO:0000256" key="8">
    <source>
        <dbReference type="ARBA" id="ARBA00022840"/>
    </source>
</evidence>
<comment type="caution">
    <text evidence="14">The sequence shown here is derived from an EMBL/GenBank/DDBJ whole genome shotgun (WGS) entry which is preliminary data.</text>
</comment>
<feature type="transmembrane region" description="Helical" evidence="10">
    <location>
        <begin position="365"/>
        <end position="385"/>
    </location>
</feature>
<dbReference type="AlphaFoldDB" id="A0A2P8CKU3"/>
<dbReference type="RefSeq" id="WP_106540601.1">
    <property type="nucleotide sequence ID" value="NZ_BLAU01000001.1"/>
</dbReference>
<feature type="transmembrane region" description="Helical" evidence="10">
    <location>
        <begin position="323"/>
        <end position="345"/>
    </location>
</feature>
<comment type="catalytic activity">
    <reaction evidence="1">
        <text>ATP + protein L-histidine = ADP + protein N-phospho-L-histidine.</text>
        <dbReference type="EC" id="2.7.13.3"/>
    </reaction>
</comment>
<dbReference type="SMART" id="SM00387">
    <property type="entry name" value="HATPase_c"/>
    <property type="match status" value="1"/>
</dbReference>
<dbReference type="Gene3D" id="3.30.565.10">
    <property type="entry name" value="Histidine kinase-like ATPase, C-terminal domain"/>
    <property type="match status" value="1"/>
</dbReference>
<dbReference type="EC" id="2.7.13.3" evidence="3"/>
<feature type="transmembrane region" description="Helical" evidence="10">
    <location>
        <begin position="450"/>
        <end position="470"/>
    </location>
</feature>
<feature type="transmembrane region" description="Helical" evidence="10">
    <location>
        <begin position="210"/>
        <end position="229"/>
    </location>
</feature>
<keyword evidence="8" id="KW-0067">ATP-binding</keyword>
<dbReference type="GO" id="GO:0000155">
    <property type="term" value="F:phosphorelay sensor kinase activity"/>
    <property type="evidence" value="ECO:0007669"/>
    <property type="project" value="InterPro"/>
</dbReference>
<accession>A0A2P8CKU3</accession>
<keyword evidence="10" id="KW-1133">Transmembrane helix</keyword>
<keyword evidence="9" id="KW-0902">Two-component regulatory system</keyword>
<dbReference type="GO" id="GO:0016020">
    <property type="term" value="C:membrane"/>
    <property type="evidence" value="ECO:0007669"/>
    <property type="project" value="UniProtKB-SubCell"/>
</dbReference>
<feature type="transmembrane region" description="Helical" evidence="10">
    <location>
        <begin position="422"/>
        <end position="438"/>
    </location>
</feature>
<dbReference type="PROSITE" id="PS50885">
    <property type="entry name" value="HAMP"/>
    <property type="match status" value="1"/>
</dbReference>
<evidence type="ECO:0000256" key="4">
    <source>
        <dbReference type="ARBA" id="ARBA00022553"/>
    </source>
</evidence>
<dbReference type="PANTHER" id="PTHR43065">
    <property type="entry name" value="SENSOR HISTIDINE KINASE"/>
    <property type="match status" value="1"/>
</dbReference>
<keyword evidence="7" id="KW-0418">Kinase</keyword>
<dbReference type="OrthoDB" id="9776727at2"/>
<keyword evidence="4" id="KW-0597">Phosphoprotein</keyword>
<feature type="transmembrane region" description="Helical" evidence="10">
    <location>
        <begin position="712"/>
        <end position="730"/>
    </location>
</feature>
<evidence type="ECO:0000256" key="7">
    <source>
        <dbReference type="ARBA" id="ARBA00022777"/>
    </source>
</evidence>
<dbReference type="GO" id="GO:0005524">
    <property type="term" value="F:ATP binding"/>
    <property type="evidence" value="ECO:0007669"/>
    <property type="project" value="UniProtKB-KW"/>
</dbReference>
<dbReference type="Gene3D" id="1.10.287.130">
    <property type="match status" value="1"/>
</dbReference>
<evidence type="ECO:0000256" key="6">
    <source>
        <dbReference type="ARBA" id="ARBA00022741"/>
    </source>
</evidence>
<keyword evidence="16" id="KW-1185">Reference proteome</keyword>
<dbReference type="SMART" id="SM00388">
    <property type="entry name" value="HisKA"/>
    <property type="match status" value="1"/>
</dbReference>
<feature type="domain" description="HAMP" evidence="12">
    <location>
        <begin position="942"/>
        <end position="994"/>
    </location>
</feature>
<dbReference type="InterPro" id="IPR005467">
    <property type="entry name" value="His_kinase_dom"/>
</dbReference>
<dbReference type="InterPro" id="IPR003661">
    <property type="entry name" value="HisK_dim/P_dom"/>
</dbReference>
<evidence type="ECO:0000259" key="12">
    <source>
        <dbReference type="PROSITE" id="PS50885"/>
    </source>
</evidence>
<dbReference type="InterPro" id="IPR004358">
    <property type="entry name" value="Sig_transdc_His_kin-like_C"/>
</dbReference>
<feature type="transmembrane region" description="Helical" evidence="10">
    <location>
        <begin position="278"/>
        <end position="302"/>
    </location>
</feature>
<dbReference type="Pfam" id="PF02518">
    <property type="entry name" value="HATPase_c"/>
    <property type="match status" value="1"/>
</dbReference>
<keyword evidence="5" id="KW-0808">Transferase</keyword>
<evidence type="ECO:0000256" key="10">
    <source>
        <dbReference type="SAM" id="Phobius"/>
    </source>
</evidence>
<dbReference type="EMBL" id="PYGC01000001">
    <property type="protein sequence ID" value="PSK85571.1"/>
    <property type="molecule type" value="Genomic_DNA"/>
</dbReference>
<feature type="transmembrane region" description="Helical" evidence="10">
    <location>
        <begin position="241"/>
        <end position="258"/>
    </location>
</feature>
<comment type="subcellular location">
    <subcellularLocation>
        <location evidence="2">Membrane</location>
    </subcellularLocation>
</comment>
<sequence>MRKLWHQHRLLLFSIVFLGVAWFWEHLLLNNATLHQEIAHVAHVMEKKEATLNQVLNNIASDPTKIASERYSIDAANRWDQLAKQGITFNIFQGDSLIYWTSSETAFNDSLPKVSADNSLIKKLPTGWYMTKQLNTDSLTLVGYILIKQVYPYHNKYLRDHFPSDFRLPPDFLVHPQPASNPVYDVKDSNNRFLFSLEPTGELVTPEHDLFFPSGLYFIALLFFLIYTVQILNLRLPIRGPAKILLSIVIAFGIYYLVNQLDRPAIFEYLRLFSPVYFAAGSWLPSLGEFFLLSILLLYVALVFFRSLDVKDFQHPKWGKISLLLPFLFAAFYFTFSIFLFQILILNSSINFEFYQEMRISLPNVLGFISLVLQCLGFLLIALRLRFIARNILSLKQYLVAAVISALLALGVFILGGHAVNWFPFTFYIIIITALYFIRYDSLLKYRTTFLVVYSLLAALLFDHMLFVHVKTRNTNIQKVLAVNLASERDPAAELYLSDLEPRLHRDTLLQTLLVPPYDVLEQYLRKNYFTGFWRDYDLQVTVCGDQDSVLVKPDNDLHPCHAFFENMVSQSGVEIPGSDFYFMDKLNGRISYFGQMAFKSAVDGRPLTVFVELNSRLIPEGQGYPELLLDERAARKNRRDGFCYAKYYNDQLVDRSGKFAYTLSIKEYLHGKGEFYFYDLDGYSHCAYHISGNNYTVVSYPKMSFVKRLASFPYLFLLTYIAGLLVIGLNNPKGWYFFRRHWDFRRKIQFSLISILLGTLLIIGFGIIAYNYTQFKASIQENLNEKIRTVSAELEMRLGREDQISPDMENYLDYELIQLSDISWVDVNLFDTTGTLIATSRDEIYERGLTAPKMNPRAFYAMSVEHRTNYLHREKLGNMTFYSSYVPVFNNNNELLGYLNIPYLSKQNELMQQISGFIVAFLNIYIFLTLISVMVAVFISSRITSPLRTIEENLRGIQLGKANAKIEYRANDEIGRLVKEYNLKVDELAESAELLARSERESAWREMARQIAHEIKNPLTPMKLSIQYLQRARKQEKENFDEYFRQVTKTLIEQIETLSAIASAFSNFARMPKAHYEKLDLCDRLQEVTNLFDNNPHASVLFEQPTTCPVFVLADKEQLSRAFINLVKNGMQAIPKTRKGFVEISLHTEEDFAQVEISDNGVGVAEELRSKLFEPNFTTKTSGMGLGLAITKSIIENLDGKIWFETSPKEGTRFLIRLPIYSKERHENHDSER</sequence>